<evidence type="ECO:0008006" key="5">
    <source>
        <dbReference type="Google" id="ProtNLM"/>
    </source>
</evidence>
<organism evidence="3 4">
    <name type="scientific">Mycobacterium adipatum</name>
    <dbReference type="NCBI Taxonomy" id="1682113"/>
    <lineage>
        <taxon>Bacteria</taxon>
        <taxon>Bacillati</taxon>
        <taxon>Actinomycetota</taxon>
        <taxon>Actinomycetes</taxon>
        <taxon>Mycobacteriales</taxon>
        <taxon>Mycobacteriaceae</taxon>
        <taxon>Mycobacterium</taxon>
    </lineage>
</organism>
<keyword evidence="4" id="KW-1185">Reference proteome</keyword>
<evidence type="ECO:0000256" key="2">
    <source>
        <dbReference type="SAM" id="SignalP"/>
    </source>
</evidence>
<proteinExistence type="predicted"/>
<dbReference type="AlphaFoldDB" id="A0A172UPK5"/>
<dbReference type="EMBL" id="CP015596">
    <property type="protein sequence ID" value="ANE80898.1"/>
    <property type="molecule type" value="Genomic_DNA"/>
</dbReference>
<keyword evidence="2" id="KW-0732">Signal</keyword>
<evidence type="ECO:0000313" key="3">
    <source>
        <dbReference type="EMBL" id="ANE80898.1"/>
    </source>
</evidence>
<keyword evidence="1" id="KW-1133">Transmembrane helix</keyword>
<accession>A0A172UPK5</accession>
<gene>
    <name evidence="3" type="ORF">A7U43_17775</name>
</gene>
<keyword evidence="1" id="KW-0812">Transmembrane</keyword>
<keyword evidence="1" id="KW-0472">Membrane</keyword>
<dbReference type="OrthoDB" id="275368at2"/>
<dbReference type="STRING" id="1682113.A7U43_17775"/>
<feature type="chain" id="PRO_5038332357" description="DUF2330 domain-containing protein" evidence="2">
    <location>
        <begin position="28"/>
        <end position="353"/>
    </location>
</feature>
<dbReference type="Pfam" id="PF10092">
    <property type="entry name" value="DUF2330"/>
    <property type="match status" value="1"/>
</dbReference>
<dbReference type="KEGG" id="madi:A7U43_17775"/>
<feature type="signal peptide" evidence="2">
    <location>
        <begin position="1"/>
        <end position="27"/>
    </location>
</feature>
<protein>
    <recommendedName>
        <fullName evidence="5">DUF2330 domain-containing protein</fullName>
    </recommendedName>
</protein>
<sequence>MPRMSAAIRAFSAVLALLLAGSLTSLAGPAWACGCGAYIPDRPGAGVVDERALIAWDGRTEDIVMSFGVRGSSERAAWVMPVPSAARVTLGENAVFDDLAAVTAPRVEYHDSWWPTFSWLTQGGAALDGVGARPPGGVAVLATQRIGPFDVTRLAGDDPAALAGWLGANGFPQPPGLNDNLAPYLQRGWEIVAIQLAPDGTGALTGALQPLRLSFASERVVYPMRLSRAASAPQSVHLAVLAEHRMDPSTVPVPGATPILRYAGHLDEGTAPATLAPYLAAGTFLTSWTDYIGEPAQIENDYVFTRAAADTPHQQVIRRTRERGDITGALLLAAAIAAAAAAVLALRRGRQAR</sequence>
<name>A0A172UPK5_9MYCO</name>
<dbReference type="PROSITE" id="PS51257">
    <property type="entry name" value="PROKAR_LIPOPROTEIN"/>
    <property type="match status" value="1"/>
</dbReference>
<evidence type="ECO:0000256" key="1">
    <source>
        <dbReference type="SAM" id="Phobius"/>
    </source>
</evidence>
<reference evidence="3 4" key="1">
    <citation type="submission" date="2016-05" db="EMBL/GenBank/DDBJ databases">
        <title>Complete genome sequence of a phthalic acid esters degrading Mycobacterium sp. YC-RL4.</title>
        <authorList>
            <person name="Ren L."/>
            <person name="Fan S."/>
            <person name="Ruth N."/>
            <person name="Jia Y."/>
            <person name="Wang J."/>
            <person name="Qiao C."/>
        </authorList>
    </citation>
    <scope>NUCLEOTIDE SEQUENCE [LARGE SCALE GENOMIC DNA]</scope>
    <source>
        <strain evidence="3 4">YC-RL4</strain>
    </source>
</reference>
<evidence type="ECO:0000313" key="4">
    <source>
        <dbReference type="Proteomes" id="UP000077143"/>
    </source>
</evidence>
<dbReference type="Proteomes" id="UP000077143">
    <property type="component" value="Chromosome"/>
</dbReference>
<dbReference type="InterPro" id="IPR019283">
    <property type="entry name" value="DUF2330"/>
</dbReference>
<feature type="transmembrane region" description="Helical" evidence="1">
    <location>
        <begin position="326"/>
        <end position="346"/>
    </location>
</feature>